<dbReference type="Proteomes" id="UP000054097">
    <property type="component" value="Unassembled WGS sequence"/>
</dbReference>
<reference evidence="2 3" key="1">
    <citation type="submission" date="2014-04" db="EMBL/GenBank/DDBJ databases">
        <authorList>
            <consortium name="DOE Joint Genome Institute"/>
            <person name="Kuo A."/>
            <person name="Zuccaro A."/>
            <person name="Kohler A."/>
            <person name="Nagy L.G."/>
            <person name="Floudas D."/>
            <person name="Copeland A."/>
            <person name="Barry K.W."/>
            <person name="Cichocki N."/>
            <person name="Veneault-Fourrey C."/>
            <person name="LaButti K."/>
            <person name="Lindquist E.A."/>
            <person name="Lipzen A."/>
            <person name="Lundell T."/>
            <person name="Morin E."/>
            <person name="Murat C."/>
            <person name="Sun H."/>
            <person name="Tunlid A."/>
            <person name="Henrissat B."/>
            <person name="Grigoriev I.V."/>
            <person name="Hibbett D.S."/>
            <person name="Martin F."/>
            <person name="Nordberg H.P."/>
            <person name="Cantor M.N."/>
            <person name="Hua S.X."/>
        </authorList>
    </citation>
    <scope>NUCLEOTIDE SEQUENCE [LARGE SCALE GENOMIC DNA]</scope>
    <source>
        <strain evidence="2 3">MAFF 305830</strain>
    </source>
</reference>
<dbReference type="AlphaFoldDB" id="A0A0C3B323"/>
<evidence type="ECO:0000313" key="2">
    <source>
        <dbReference type="EMBL" id="KIM26584.1"/>
    </source>
</evidence>
<sequence>MQSWPKVDQEGQQSQRPQVSHENRFDSTQRRHPRKALKGKGSGTTLIEAINEKVTFSIEPDVGGWEKRKRTFSKN</sequence>
<proteinExistence type="predicted"/>
<evidence type="ECO:0000313" key="3">
    <source>
        <dbReference type="Proteomes" id="UP000054097"/>
    </source>
</evidence>
<gene>
    <name evidence="2" type="ORF">M408DRAFT_330531</name>
</gene>
<feature type="region of interest" description="Disordered" evidence="1">
    <location>
        <begin position="1"/>
        <end position="44"/>
    </location>
</feature>
<organism evidence="2 3">
    <name type="scientific">Serendipita vermifera MAFF 305830</name>
    <dbReference type="NCBI Taxonomy" id="933852"/>
    <lineage>
        <taxon>Eukaryota</taxon>
        <taxon>Fungi</taxon>
        <taxon>Dikarya</taxon>
        <taxon>Basidiomycota</taxon>
        <taxon>Agaricomycotina</taxon>
        <taxon>Agaricomycetes</taxon>
        <taxon>Sebacinales</taxon>
        <taxon>Serendipitaceae</taxon>
        <taxon>Serendipita</taxon>
    </lineage>
</organism>
<accession>A0A0C3B323</accession>
<evidence type="ECO:0000256" key="1">
    <source>
        <dbReference type="SAM" id="MobiDB-lite"/>
    </source>
</evidence>
<reference evidence="3" key="2">
    <citation type="submission" date="2015-01" db="EMBL/GenBank/DDBJ databases">
        <title>Evolutionary Origins and Diversification of the Mycorrhizal Mutualists.</title>
        <authorList>
            <consortium name="DOE Joint Genome Institute"/>
            <consortium name="Mycorrhizal Genomics Consortium"/>
            <person name="Kohler A."/>
            <person name="Kuo A."/>
            <person name="Nagy L.G."/>
            <person name="Floudas D."/>
            <person name="Copeland A."/>
            <person name="Barry K.W."/>
            <person name="Cichocki N."/>
            <person name="Veneault-Fourrey C."/>
            <person name="LaButti K."/>
            <person name="Lindquist E.A."/>
            <person name="Lipzen A."/>
            <person name="Lundell T."/>
            <person name="Morin E."/>
            <person name="Murat C."/>
            <person name="Riley R."/>
            <person name="Ohm R."/>
            <person name="Sun H."/>
            <person name="Tunlid A."/>
            <person name="Henrissat B."/>
            <person name="Grigoriev I.V."/>
            <person name="Hibbett D.S."/>
            <person name="Martin F."/>
        </authorList>
    </citation>
    <scope>NUCLEOTIDE SEQUENCE [LARGE SCALE GENOMIC DNA]</scope>
    <source>
        <strain evidence="3">MAFF 305830</strain>
    </source>
</reference>
<dbReference type="HOGENOM" id="CLU_2672658_0_0_1"/>
<protein>
    <submittedName>
        <fullName evidence="2">Uncharacterized protein</fullName>
    </submittedName>
</protein>
<name>A0A0C3B323_SERVB</name>
<keyword evidence="3" id="KW-1185">Reference proteome</keyword>
<dbReference type="EMBL" id="KN824305">
    <property type="protein sequence ID" value="KIM26584.1"/>
    <property type="molecule type" value="Genomic_DNA"/>
</dbReference>
<feature type="compositionally biased region" description="Basic and acidic residues" evidence="1">
    <location>
        <begin position="19"/>
        <end position="29"/>
    </location>
</feature>